<evidence type="ECO:0000313" key="2">
    <source>
        <dbReference type="EMBL" id="QXJ21415.1"/>
    </source>
</evidence>
<feature type="region of interest" description="Disordered" evidence="1">
    <location>
        <begin position="68"/>
        <end position="87"/>
    </location>
</feature>
<gene>
    <name evidence="2" type="ORF">AGRA3207_002266</name>
</gene>
<reference evidence="2" key="1">
    <citation type="submission" date="2020-07" db="EMBL/GenBank/DDBJ databases">
        <authorList>
            <person name="Tarantini F.S."/>
            <person name="Hong K.W."/>
            <person name="Chan K.G."/>
        </authorList>
    </citation>
    <scope>NUCLEOTIDE SEQUENCE</scope>
    <source>
        <strain evidence="2">32-07</strain>
    </source>
</reference>
<dbReference type="InterPro" id="IPR016182">
    <property type="entry name" value="Cu_amine_oxidase_N-reg"/>
</dbReference>
<sequence length="246" mass="26286">MKRELSPGARAWRRPGTRIAVALAGAGLAALAFYQLSDPSAPVRADRDAHARAAQGSGLDPLSDQEIQKAQRAALADQPRAQGVTGRPQVAFVSASRLEGPDGGPRVADVRLYDYRTDEMIVRHVDLASSQVIKTERATGTQPIASVDELRRAVELILADRRLGPGLRTSYKGAAGHEPASASDIHTRGHIFRAPQAAGARNAAAVAQCGAKRCFTVDLQLPNGTWMDTGRIVVDMSAQRVVILDR</sequence>
<evidence type="ECO:0000256" key="1">
    <source>
        <dbReference type="SAM" id="MobiDB-lite"/>
    </source>
</evidence>
<dbReference type="RefSeq" id="WP_231334564.1">
    <property type="nucleotide sequence ID" value="NZ_CP059572.1"/>
</dbReference>
<dbReference type="Gene3D" id="3.10.450.40">
    <property type="match status" value="1"/>
</dbReference>
<name>A0ABX8QRI6_9ACTN</name>
<dbReference type="EMBL" id="CP059572">
    <property type="protein sequence ID" value="QXJ21415.1"/>
    <property type="molecule type" value="Genomic_DNA"/>
</dbReference>
<accession>A0ABX8QRI6</accession>
<protein>
    <recommendedName>
        <fullName evidence="4">Tat pathway signal sequence domain protein</fullName>
    </recommendedName>
</protein>
<proteinExistence type="predicted"/>
<dbReference type="SUPFAM" id="SSF54416">
    <property type="entry name" value="Amine oxidase N-terminal region"/>
    <property type="match status" value="1"/>
</dbReference>
<keyword evidence="3" id="KW-1185">Reference proteome</keyword>
<dbReference type="Proteomes" id="UP001049518">
    <property type="component" value="Chromosome"/>
</dbReference>
<organism evidence="2 3">
    <name type="scientific">Actinomadura graeca</name>
    <dbReference type="NCBI Taxonomy" id="2750812"/>
    <lineage>
        <taxon>Bacteria</taxon>
        <taxon>Bacillati</taxon>
        <taxon>Actinomycetota</taxon>
        <taxon>Actinomycetes</taxon>
        <taxon>Streptosporangiales</taxon>
        <taxon>Thermomonosporaceae</taxon>
        <taxon>Actinomadura</taxon>
    </lineage>
</organism>
<evidence type="ECO:0000313" key="3">
    <source>
        <dbReference type="Proteomes" id="UP001049518"/>
    </source>
</evidence>
<evidence type="ECO:0008006" key="4">
    <source>
        <dbReference type="Google" id="ProtNLM"/>
    </source>
</evidence>